<feature type="signal peptide" evidence="5">
    <location>
        <begin position="1"/>
        <end position="25"/>
    </location>
</feature>
<reference evidence="6 7" key="1">
    <citation type="submission" date="2019-08" db="EMBL/GenBank/DDBJ databases">
        <authorList>
            <person name="Shi S."/>
        </authorList>
    </citation>
    <scope>NUCLEOTIDE SEQUENCE [LARGE SCALE GENOMIC DNA]</scope>
    <source>
        <strain evidence="6 7">GY10130</strain>
    </source>
</reference>
<keyword evidence="2 4" id="KW-0378">Hydrolase</keyword>
<evidence type="ECO:0000256" key="1">
    <source>
        <dbReference type="ARBA" id="ARBA00009865"/>
    </source>
</evidence>
<dbReference type="InterPro" id="IPR006710">
    <property type="entry name" value="Glyco_hydro_43"/>
</dbReference>
<dbReference type="Gene3D" id="2.115.10.20">
    <property type="entry name" value="Glycosyl hydrolase domain, family 43"/>
    <property type="match status" value="1"/>
</dbReference>
<dbReference type="InterPro" id="IPR023296">
    <property type="entry name" value="Glyco_hydro_beta-prop_sf"/>
</dbReference>
<evidence type="ECO:0000313" key="7">
    <source>
        <dbReference type="Proteomes" id="UP000321926"/>
    </source>
</evidence>
<dbReference type="PANTHER" id="PTHR22925:SF3">
    <property type="entry name" value="GLYCOSYL HYDROLASE FAMILY PROTEIN 43"/>
    <property type="match status" value="1"/>
</dbReference>
<dbReference type="Pfam" id="PF04616">
    <property type="entry name" value="Glyco_hydro_43"/>
    <property type="match status" value="1"/>
</dbReference>
<gene>
    <name evidence="6" type="ORF">FVR03_06325</name>
</gene>
<organism evidence="6 7">
    <name type="scientific">Pontibacter qinzhouensis</name>
    <dbReference type="NCBI Taxonomy" id="2603253"/>
    <lineage>
        <taxon>Bacteria</taxon>
        <taxon>Pseudomonadati</taxon>
        <taxon>Bacteroidota</taxon>
        <taxon>Cytophagia</taxon>
        <taxon>Cytophagales</taxon>
        <taxon>Hymenobacteraceae</taxon>
        <taxon>Pontibacter</taxon>
    </lineage>
</organism>
<dbReference type="GO" id="GO:0005975">
    <property type="term" value="P:carbohydrate metabolic process"/>
    <property type="evidence" value="ECO:0007669"/>
    <property type="project" value="InterPro"/>
</dbReference>
<dbReference type="AlphaFoldDB" id="A0A5C8KDL9"/>
<accession>A0A5C8KDL9</accession>
<evidence type="ECO:0000256" key="3">
    <source>
        <dbReference type="ARBA" id="ARBA00023295"/>
    </source>
</evidence>
<evidence type="ECO:0000256" key="5">
    <source>
        <dbReference type="SAM" id="SignalP"/>
    </source>
</evidence>
<sequence>MPWSHPLFYGFKAAFCLLLTLSFCASDALGQGKTNTIYPGEVWPDNNGNHIQAHGGGITKWKGHYYWYGEDRREGLDPNYRYTSCYRSKDLVNWTHLGYALKVSKPDTILGEWVVERPKVYYNAKTKKFVMYVHVDGSVKGVSPDPSIIAYHYARVGVAISDKPEGPFKFIRTFRPLGHESRDIGQFIDDDGSAYLIFEDRPVRGFRIAKLSDDYLDVEKEMCLITERIEGGAIVKYEGLYYVIGSGLTGWNANPNKYATATSLSGPWSEFKDIAPPETNTYGSQSSMLVKVQGTKTTSIIFTGDVWKPKTQWDSRYLWMPLEIGDGKLWLPEPAPWTLNIKTGETKILKKK</sequence>
<keyword evidence="3 4" id="KW-0326">Glycosidase</keyword>
<dbReference type="SUPFAM" id="SSF75005">
    <property type="entry name" value="Arabinanase/levansucrase/invertase"/>
    <property type="match status" value="1"/>
</dbReference>
<dbReference type="OrthoDB" id="273314at2"/>
<dbReference type="Proteomes" id="UP000321926">
    <property type="component" value="Unassembled WGS sequence"/>
</dbReference>
<keyword evidence="5" id="KW-0732">Signal</keyword>
<evidence type="ECO:0000256" key="2">
    <source>
        <dbReference type="ARBA" id="ARBA00022801"/>
    </source>
</evidence>
<dbReference type="GO" id="GO:0004553">
    <property type="term" value="F:hydrolase activity, hydrolyzing O-glycosyl compounds"/>
    <property type="evidence" value="ECO:0007669"/>
    <property type="project" value="InterPro"/>
</dbReference>
<comment type="caution">
    <text evidence="6">The sequence shown here is derived from an EMBL/GenBank/DDBJ whole genome shotgun (WGS) entry which is preliminary data.</text>
</comment>
<evidence type="ECO:0000313" key="6">
    <source>
        <dbReference type="EMBL" id="TXK49388.1"/>
    </source>
</evidence>
<evidence type="ECO:0000256" key="4">
    <source>
        <dbReference type="RuleBase" id="RU361187"/>
    </source>
</evidence>
<dbReference type="EMBL" id="VRTY01000017">
    <property type="protein sequence ID" value="TXK49388.1"/>
    <property type="molecule type" value="Genomic_DNA"/>
</dbReference>
<proteinExistence type="inferred from homology"/>
<comment type="similarity">
    <text evidence="1 4">Belongs to the glycosyl hydrolase 43 family.</text>
</comment>
<dbReference type="PANTHER" id="PTHR22925">
    <property type="entry name" value="GLYCOSYL HYDROLASE 43 FAMILY MEMBER"/>
    <property type="match status" value="1"/>
</dbReference>
<name>A0A5C8KDL9_9BACT</name>
<keyword evidence="7" id="KW-1185">Reference proteome</keyword>
<dbReference type="CDD" id="cd18821">
    <property type="entry name" value="GH43_Pc3Gal43A-like"/>
    <property type="match status" value="1"/>
</dbReference>
<feature type="chain" id="PRO_5022902333" evidence="5">
    <location>
        <begin position="26"/>
        <end position="352"/>
    </location>
</feature>
<protein>
    <submittedName>
        <fullName evidence="6">Family 43 glycosylhydrolase</fullName>
    </submittedName>
</protein>